<dbReference type="Proteomes" id="UP000579904">
    <property type="component" value="Unassembled WGS sequence"/>
</dbReference>
<accession>A0A7L3NSZ6</accession>
<reference evidence="8 9" key="1">
    <citation type="submission" date="2019-09" db="EMBL/GenBank/DDBJ databases">
        <title>Bird 10,000 Genomes (B10K) Project - Family phase.</title>
        <authorList>
            <person name="Zhang G."/>
        </authorList>
    </citation>
    <scope>NUCLEOTIDE SEQUENCE [LARGE SCALE GENOMIC DNA]</scope>
    <source>
        <strain evidence="8">OUT-0002</strain>
    </source>
</reference>
<feature type="region of interest" description="Disordered" evidence="7">
    <location>
        <begin position="492"/>
        <end position="543"/>
    </location>
</feature>
<keyword evidence="5" id="KW-0472">Membrane</keyword>
<evidence type="ECO:0000256" key="5">
    <source>
        <dbReference type="ARBA" id="ARBA00023136"/>
    </source>
</evidence>
<sequence>LAKVDSGTCGDFYARASRGNLELLPKGSSQRKELLRGALSCLGVRSRQLSPEQLRSLGALVCDMEPETIPASAPAVLENLKLCPVLTGAQEDALNAVLLGGDTAYGWVRRRPEGLGGRWNPPASHPSPPLAHRDPSSWDLWTLQSLGPLVLALNQTTLSLVAQEAREALGRSITATPSPQAPSKPLRLLGDFAAALAPSHPRLKRGTERCPSTPITANTISNTFIIVDYTTEEFNLCLSNEVLKANLRALLDQPFSSDYIRLIKSRMDQMYPSGMPEEQLQLLGPLSRLYSVEEISKWQVTSNDTLWILLNPSDGRWSFAQVQRLIRRYLELGGTLTVPLIQKMGVGTQLCRLEEKQLQQISPEAIRTLGKLDISSCSQAQKDQLYRAARKAFAGQTGPPRAYYCHIQPFLGGAPVQDLKELAEAEDAIDMDMATFLALNPKELQKLSIRDVKKLLGVNLPQLKKAEKSPVVMGWVKKQSQRELDCILGIGLQGGMAEPSPPGTSPPPEPPTLAGITPSSAVGLPDATPTPTKPSVPSLSSVP</sequence>
<dbReference type="PANTHER" id="PTHR23412">
    <property type="entry name" value="STEREOCILIN RELATED"/>
    <property type="match status" value="1"/>
</dbReference>
<evidence type="ECO:0000313" key="8">
    <source>
        <dbReference type="EMBL" id="NXU82119.1"/>
    </source>
</evidence>
<feature type="compositionally biased region" description="Pro residues" evidence="7">
    <location>
        <begin position="499"/>
        <end position="511"/>
    </location>
</feature>
<keyword evidence="9" id="KW-1185">Reference proteome</keyword>
<dbReference type="AlphaFoldDB" id="A0A7L3NSZ6"/>
<evidence type="ECO:0000256" key="1">
    <source>
        <dbReference type="ARBA" id="ARBA00004370"/>
    </source>
</evidence>
<dbReference type="GO" id="GO:0007160">
    <property type="term" value="P:cell-matrix adhesion"/>
    <property type="evidence" value="ECO:0007669"/>
    <property type="project" value="TreeGrafter"/>
</dbReference>
<dbReference type="InterPro" id="IPR010335">
    <property type="entry name" value="Mesothelin"/>
</dbReference>
<dbReference type="Pfam" id="PF06060">
    <property type="entry name" value="Mesothelin"/>
    <property type="match status" value="2"/>
</dbReference>
<gene>
    <name evidence="8" type="primary">Mslnl</name>
    <name evidence="8" type="ORF">OREMEL_R13620</name>
</gene>
<keyword evidence="6" id="KW-0325">Glycoprotein</keyword>
<proteinExistence type="inferred from homology"/>
<keyword evidence="3" id="KW-0732">Signal</keyword>
<feature type="non-terminal residue" evidence="8">
    <location>
        <position position="1"/>
    </location>
</feature>
<dbReference type="InterPro" id="IPR026664">
    <property type="entry name" value="Stereocilin-rel"/>
</dbReference>
<dbReference type="EMBL" id="VZUB01055873">
    <property type="protein sequence ID" value="NXU82119.1"/>
    <property type="molecule type" value="Genomic_DNA"/>
</dbReference>
<dbReference type="OrthoDB" id="9909579at2759"/>
<dbReference type="GO" id="GO:0009986">
    <property type="term" value="C:cell surface"/>
    <property type="evidence" value="ECO:0007669"/>
    <property type="project" value="TreeGrafter"/>
</dbReference>
<keyword evidence="4" id="KW-0130">Cell adhesion</keyword>
<evidence type="ECO:0000256" key="2">
    <source>
        <dbReference type="ARBA" id="ARBA00011016"/>
    </source>
</evidence>
<feature type="compositionally biased region" description="Polar residues" evidence="7">
    <location>
        <begin position="529"/>
        <end position="543"/>
    </location>
</feature>
<comment type="caution">
    <text evidence="8">The sequence shown here is derived from an EMBL/GenBank/DDBJ whole genome shotgun (WGS) entry which is preliminary data.</text>
</comment>
<evidence type="ECO:0000313" key="9">
    <source>
        <dbReference type="Proteomes" id="UP000579904"/>
    </source>
</evidence>
<comment type="subcellular location">
    <subcellularLocation>
        <location evidence="1">Membrane</location>
    </subcellularLocation>
</comment>
<dbReference type="Gene3D" id="1.20.970.40">
    <property type="match status" value="1"/>
</dbReference>
<name>A0A7L3NSZ6_9AVES</name>
<comment type="similarity">
    <text evidence="2">Belongs to the mesothelin family.</text>
</comment>
<dbReference type="PANTHER" id="PTHR23412:SF15">
    <property type="entry name" value="MESOTHELIN-LIKE PROTEIN"/>
    <property type="match status" value="1"/>
</dbReference>
<protein>
    <submittedName>
        <fullName evidence="8">MSLNL protein</fullName>
    </submittedName>
</protein>
<evidence type="ECO:0000256" key="6">
    <source>
        <dbReference type="ARBA" id="ARBA00023180"/>
    </source>
</evidence>
<evidence type="ECO:0000256" key="7">
    <source>
        <dbReference type="SAM" id="MobiDB-lite"/>
    </source>
</evidence>
<evidence type="ECO:0000256" key="4">
    <source>
        <dbReference type="ARBA" id="ARBA00022889"/>
    </source>
</evidence>
<feature type="non-terminal residue" evidence="8">
    <location>
        <position position="543"/>
    </location>
</feature>
<dbReference type="GO" id="GO:0016020">
    <property type="term" value="C:membrane"/>
    <property type="evidence" value="ECO:0007669"/>
    <property type="project" value="UniProtKB-SubCell"/>
</dbReference>
<evidence type="ECO:0000256" key="3">
    <source>
        <dbReference type="ARBA" id="ARBA00022729"/>
    </source>
</evidence>
<organism evidence="8 9">
    <name type="scientific">Oreotrochilus melanogaster</name>
    <dbReference type="NCBI Taxonomy" id="689266"/>
    <lineage>
        <taxon>Eukaryota</taxon>
        <taxon>Metazoa</taxon>
        <taxon>Chordata</taxon>
        <taxon>Craniata</taxon>
        <taxon>Vertebrata</taxon>
        <taxon>Euteleostomi</taxon>
        <taxon>Archelosauria</taxon>
        <taxon>Archosauria</taxon>
        <taxon>Dinosauria</taxon>
        <taxon>Saurischia</taxon>
        <taxon>Theropoda</taxon>
        <taxon>Coelurosauria</taxon>
        <taxon>Aves</taxon>
        <taxon>Neognathae</taxon>
        <taxon>Neoaves</taxon>
        <taxon>Strisores</taxon>
        <taxon>Apodiformes</taxon>
        <taxon>Trochilidae</taxon>
        <taxon>Oreotrochilus</taxon>
    </lineage>
</organism>